<dbReference type="InterPro" id="IPR001606">
    <property type="entry name" value="ARID_dom"/>
</dbReference>
<feature type="region of interest" description="Disordered" evidence="1">
    <location>
        <begin position="259"/>
        <end position="311"/>
    </location>
</feature>
<feature type="domain" description="ARID" evidence="2">
    <location>
        <begin position="101"/>
        <end position="193"/>
    </location>
</feature>
<feature type="compositionally biased region" description="Polar residues" evidence="1">
    <location>
        <begin position="266"/>
        <end position="276"/>
    </location>
</feature>
<accession>A0ABQ4XZ81</accession>
<dbReference type="Gene3D" id="1.10.150.60">
    <property type="entry name" value="ARID DNA-binding domain"/>
    <property type="match status" value="1"/>
</dbReference>
<evidence type="ECO:0000313" key="3">
    <source>
        <dbReference type="EMBL" id="GJS70120.1"/>
    </source>
</evidence>
<dbReference type="EMBL" id="BQNB010009911">
    <property type="protein sequence ID" value="GJS70120.1"/>
    <property type="molecule type" value="Genomic_DNA"/>
</dbReference>
<organism evidence="3 4">
    <name type="scientific">Tanacetum coccineum</name>
    <dbReference type="NCBI Taxonomy" id="301880"/>
    <lineage>
        <taxon>Eukaryota</taxon>
        <taxon>Viridiplantae</taxon>
        <taxon>Streptophyta</taxon>
        <taxon>Embryophyta</taxon>
        <taxon>Tracheophyta</taxon>
        <taxon>Spermatophyta</taxon>
        <taxon>Magnoliopsida</taxon>
        <taxon>eudicotyledons</taxon>
        <taxon>Gunneridae</taxon>
        <taxon>Pentapetalae</taxon>
        <taxon>asterids</taxon>
        <taxon>campanulids</taxon>
        <taxon>Asterales</taxon>
        <taxon>Asteraceae</taxon>
        <taxon>Asteroideae</taxon>
        <taxon>Anthemideae</taxon>
        <taxon>Anthemidinae</taxon>
        <taxon>Tanacetum</taxon>
    </lineage>
</organism>
<dbReference type="PROSITE" id="PS51011">
    <property type="entry name" value="ARID"/>
    <property type="match status" value="1"/>
</dbReference>
<proteinExistence type="predicted"/>
<keyword evidence="4" id="KW-1185">Reference proteome</keyword>
<evidence type="ECO:0000313" key="4">
    <source>
        <dbReference type="Proteomes" id="UP001151760"/>
    </source>
</evidence>
<dbReference type="SUPFAM" id="SSF46774">
    <property type="entry name" value="ARID-like"/>
    <property type="match status" value="1"/>
</dbReference>
<evidence type="ECO:0000259" key="2">
    <source>
        <dbReference type="PROSITE" id="PS51011"/>
    </source>
</evidence>
<dbReference type="GO" id="GO:0003677">
    <property type="term" value="F:DNA binding"/>
    <property type="evidence" value="ECO:0007669"/>
    <property type="project" value="UniProtKB-KW"/>
</dbReference>
<evidence type="ECO:0000256" key="1">
    <source>
        <dbReference type="SAM" id="MobiDB-lite"/>
    </source>
</evidence>
<name>A0ABQ4XZ81_9ASTR</name>
<feature type="compositionally biased region" description="Low complexity" evidence="1">
    <location>
        <begin position="290"/>
        <end position="311"/>
    </location>
</feature>
<dbReference type="Pfam" id="PF01388">
    <property type="entry name" value="ARID"/>
    <property type="match status" value="1"/>
</dbReference>
<keyword evidence="3" id="KW-0238">DNA-binding</keyword>
<reference evidence="3" key="2">
    <citation type="submission" date="2022-01" db="EMBL/GenBank/DDBJ databases">
        <authorList>
            <person name="Yamashiro T."/>
            <person name="Shiraishi A."/>
            <person name="Satake H."/>
            <person name="Nakayama K."/>
        </authorList>
    </citation>
    <scope>NUCLEOTIDE SEQUENCE</scope>
</reference>
<sequence>MDIILWHITCRLSYMFSNPNDHKFNEDKLRIMQNKFLENYFDSLEKGDTSVGMKTDGMLSVHNDLIEIKGTTYSTKVNTFNEYVAFLNLLKQDEIISQEWDTFRSKFDRVVKWFYEKYLEKPLPGPIPPKINGVTIHLMDLYKLVESFGGYLSVYFAREFGKIGEILGLSIQDGEEVRKCYINFLDVFTSYYKTARVPKQEHNTVLSMPTETVEKGKEYTCPAFHQCDFGDNQAPNKEAASTKGKEKIEHFGIILEDARRDEDSHQIQPISPNIKRSQTKDKDLQGMIKTSINSDKTDTNSSSSDDFTIIA</sequence>
<gene>
    <name evidence="3" type="ORF">Tco_0702961</name>
</gene>
<comment type="caution">
    <text evidence="3">The sequence shown here is derived from an EMBL/GenBank/DDBJ whole genome shotgun (WGS) entry which is preliminary data.</text>
</comment>
<reference evidence="3" key="1">
    <citation type="journal article" date="2022" name="Int. J. Mol. Sci.">
        <title>Draft Genome of Tanacetum Coccineum: Genomic Comparison of Closely Related Tanacetum-Family Plants.</title>
        <authorList>
            <person name="Yamashiro T."/>
            <person name="Shiraishi A."/>
            <person name="Nakayama K."/>
            <person name="Satake H."/>
        </authorList>
    </citation>
    <scope>NUCLEOTIDE SEQUENCE</scope>
</reference>
<dbReference type="CDD" id="cd16100">
    <property type="entry name" value="ARID"/>
    <property type="match status" value="1"/>
</dbReference>
<dbReference type="Proteomes" id="UP001151760">
    <property type="component" value="Unassembled WGS sequence"/>
</dbReference>
<dbReference type="InterPro" id="IPR036431">
    <property type="entry name" value="ARID_dom_sf"/>
</dbReference>
<protein>
    <submittedName>
        <fullName evidence="3">ARID DNA-binding domain-containing protein</fullName>
    </submittedName>
</protein>